<dbReference type="AlphaFoldDB" id="A0A2J8K832"/>
<evidence type="ECO:0000313" key="2">
    <source>
        <dbReference type="EMBL" id="PNI31152.1"/>
    </source>
</evidence>
<dbReference type="EMBL" id="NBAG03000388">
    <property type="protein sequence ID" value="PNI31152.1"/>
    <property type="molecule type" value="Genomic_DNA"/>
</dbReference>
<proteinExistence type="predicted"/>
<dbReference type="Proteomes" id="UP000236370">
    <property type="component" value="Unassembled WGS sequence"/>
</dbReference>
<feature type="region of interest" description="Disordered" evidence="1">
    <location>
        <begin position="1"/>
        <end position="61"/>
    </location>
</feature>
<evidence type="ECO:0000256" key="1">
    <source>
        <dbReference type="SAM" id="MobiDB-lite"/>
    </source>
</evidence>
<name>A0A2J8K832_PANTR</name>
<sequence length="61" mass="6614">MPIVDKLKEALKPGRKDSADDGELGKLLASSAKKAVSTRMRAVVTESQPRRKCSSPRSDCL</sequence>
<reference evidence="2 3" key="1">
    <citation type="submission" date="2017-12" db="EMBL/GenBank/DDBJ databases">
        <title>High-resolution comparative analysis of great ape genomes.</title>
        <authorList>
            <person name="Pollen A."/>
            <person name="Hastie A."/>
            <person name="Hormozdiari F."/>
            <person name="Dougherty M."/>
            <person name="Liu R."/>
            <person name="Chaisson M."/>
            <person name="Hoppe E."/>
            <person name="Hill C."/>
            <person name="Pang A."/>
            <person name="Hillier L."/>
            <person name="Baker C."/>
            <person name="Armstrong J."/>
            <person name="Shendure J."/>
            <person name="Paten B."/>
            <person name="Wilson R."/>
            <person name="Chao H."/>
            <person name="Schneider V."/>
            <person name="Ventura M."/>
            <person name="Kronenberg Z."/>
            <person name="Murali S."/>
            <person name="Gordon D."/>
            <person name="Cantsilieris S."/>
            <person name="Munson K."/>
            <person name="Nelson B."/>
            <person name="Raja A."/>
            <person name="Underwood J."/>
            <person name="Diekhans M."/>
            <person name="Fiddes I."/>
            <person name="Haussler D."/>
            <person name="Eichler E."/>
        </authorList>
    </citation>
    <scope>NUCLEOTIDE SEQUENCE [LARGE SCALE GENOMIC DNA]</scope>
    <source>
        <strain evidence="2">Yerkes chimp pedigree #C0471</strain>
    </source>
</reference>
<accession>A0A2J8K832</accession>
<gene>
    <name evidence="2" type="ORF">CK820_G0040983</name>
</gene>
<evidence type="ECO:0000313" key="3">
    <source>
        <dbReference type="Proteomes" id="UP000236370"/>
    </source>
</evidence>
<protein>
    <submittedName>
        <fullName evidence="2">USP36 isoform 22</fullName>
    </submittedName>
</protein>
<feature type="compositionally biased region" description="Basic and acidic residues" evidence="1">
    <location>
        <begin position="1"/>
        <end position="19"/>
    </location>
</feature>
<organism evidence="2 3">
    <name type="scientific">Pan troglodytes</name>
    <name type="common">Chimpanzee</name>
    <dbReference type="NCBI Taxonomy" id="9598"/>
    <lineage>
        <taxon>Eukaryota</taxon>
        <taxon>Metazoa</taxon>
        <taxon>Chordata</taxon>
        <taxon>Craniata</taxon>
        <taxon>Vertebrata</taxon>
        <taxon>Euteleostomi</taxon>
        <taxon>Mammalia</taxon>
        <taxon>Eutheria</taxon>
        <taxon>Euarchontoglires</taxon>
        <taxon>Primates</taxon>
        <taxon>Haplorrhini</taxon>
        <taxon>Catarrhini</taxon>
        <taxon>Hominidae</taxon>
        <taxon>Pan</taxon>
    </lineage>
</organism>
<comment type="caution">
    <text evidence="2">The sequence shown here is derived from an EMBL/GenBank/DDBJ whole genome shotgun (WGS) entry which is preliminary data.</text>
</comment>